<name>A0A430PZQ2_SCHBO</name>
<feature type="transmembrane region" description="Helical" evidence="1">
    <location>
        <begin position="60"/>
        <end position="84"/>
    </location>
</feature>
<sequence>MQSSSSSSSSSLLSLPYMKSNLSMKPLSNGSSMNFIHSNQHHHDHHHHPSDTLHTIDWNVILFTLIISSISLVCNIILVVFLSYRLHHHHHHPRHHLHARHYQKCLHDHQKYFNSSCNHR</sequence>
<keyword evidence="3" id="KW-1185">Reference proteome</keyword>
<protein>
    <submittedName>
        <fullName evidence="2">Uncharacterized protein</fullName>
    </submittedName>
</protein>
<keyword evidence="1" id="KW-0472">Membrane</keyword>
<proteinExistence type="predicted"/>
<organism evidence="2 3">
    <name type="scientific">Schistosoma bovis</name>
    <name type="common">Blood fluke</name>
    <dbReference type="NCBI Taxonomy" id="6184"/>
    <lineage>
        <taxon>Eukaryota</taxon>
        <taxon>Metazoa</taxon>
        <taxon>Spiralia</taxon>
        <taxon>Lophotrochozoa</taxon>
        <taxon>Platyhelminthes</taxon>
        <taxon>Trematoda</taxon>
        <taxon>Digenea</taxon>
        <taxon>Strigeidida</taxon>
        <taxon>Schistosomatoidea</taxon>
        <taxon>Schistosomatidae</taxon>
        <taxon>Schistosoma</taxon>
    </lineage>
</organism>
<gene>
    <name evidence="2" type="ORF">DC041_0005241</name>
</gene>
<keyword evidence="1" id="KW-1133">Transmembrane helix</keyword>
<comment type="caution">
    <text evidence="2">The sequence shown here is derived from an EMBL/GenBank/DDBJ whole genome shotgun (WGS) entry which is preliminary data.</text>
</comment>
<dbReference type="Proteomes" id="UP000290809">
    <property type="component" value="Unassembled WGS sequence"/>
</dbReference>
<reference evidence="2 3" key="1">
    <citation type="journal article" date="2019" name="PLoS Pathog.">
        <title>Genome sequence of the bovine parasite Schistosoma bovis Tanzania.</title>
        <authorList>
            <person name="Oey H."/>
            <person name="Zakrzewski M."/>
            <person name="Gobert G."/>
            <person name="Gravermann K."/>
            <person name="Stoye J."/>
            <person name="Jones M."/>
            <person name="Mcmanus D."/>
            <person name="Krause L."/>
        </authorList>
    </citation>
    <scope>NUCLEOTIDE SEQUENCE [LARGE SCALE GENOMIC DNA]</scope>
    <source>
        <strain evidence="2 3">TAN1997</strain>
    </source>
</reference>
<evidence type="ECO:0000313" key="2">
    <source>
        <dbReference type="EMBL" id="RTG80909.1"/>
    </source>
</evidence>
<dbReference type="EMBL" id="QMKO01003757">
    <property type="protein sequence ID" value="RTG80909.1"/>
    <property type="molecule type" value="Genomic_DNA"/>
</dbReference>
<evidence type="ECO:0000256" key="1">
    <source>
        <dbReference type="SAM" id="Phobius"/>
    </source>
</evidence>
<evidence type="ECO:0000313" key="3">
    <source>
        <dbReference type="Proteomes" id="UP000290809"/>
    </source>
</evidence>
<accession>A0A430PZQ2</accession>
<dbReference type="AlphaFoldDB" id="A0A430PZQ2"/>
<keyword evidence="1" id="KW-0812">Transmembrane</keyword>